<dbReference type="Gene3D" id="3.40.50.620">
    <property type="entry name" value="HUPs"/>
    <property type="match status" value="1"/>
</dbReference>
<name>A0ABS4AVB2_9PROT</name>
<dbReference type="Proteomes" id="UP000680815">
    <property type="component" value="Unassembled WGS sequence"/>
</dbReference>
<evidence type="ECO:0000313" key="3">
    <source>
        <dbReference type="EMBL" id="MBP0465304.1"/>
    </source>
</evidence>
<gene>
    <name evidence="3" type="ORF">J5Y09_15370</name>
</gene>
<keyword evidence="4" id="KW-1185">Reference proteome</keyword>
<dbReference type="RefSeq" id="WP_209352692.1">
    <property type="nucleotide sequence ID" value="NZ_JAGIYZ010000014.1"/>
</dbReference>
<keyword evidence="1" id="KW-1133">Transmembrane helix</keyword>
<proteinExistence type="predicted"/>
<organism evidence="3 4">
    <name type="scientific">Roseomonas nitratireducens</name>
    <dbReference type="NCBI Taxonomy" id="2820810"/>
    <lineage>
        <taxon>Bacteria</taxon>
        <taxon>Pseudomonadati</taxon>
        <taxon>Pseudomonadota</taxon>
        <taxon>Alphaproteobacteria</taxon>
        <taxon>Acetobacterales</taxon>
        <taxon>Roseomonadaceae</taxon>
        <taxon>Roseomonas</taxon>
    </lineage>
</organism>
<evidence type="ECO:0000313" key="4">
    <source>
        <dbReference type="Proteomes" id="UP000680815"/>
    </source>
</evidence>
<reference evidence="3 4" key="1">
    <citation type="submission" date="2021-03" db="EMBL/GenBank/DDBJ databases">
        <authorList>
            <person name="So Y."/>
        </authorList>
    </citation>
    <scope>NUCLEOTIDE SEQUENCE [LARGE SCALE GENOMIC DNA]</scope>
    <source>
        <strain evidence="3 4">PWR1</strain>
    </source>
</reference>
<evidence type="ECO:0000259" key="2">
    <source>
        <dbReference type="Pfam" id="PF02698"/>
    </source>
</evidence>
<comment type="caution">
    <text evidence="3">The sequence shown here is derived from an EMBL/GenBank/DDBJ whole genome shotgun (WGS) entry which is preliminary data.</text>
</comment>
<dbReference type="InterPro" id="IPR003848">
    <property type="entry name" value="DUF218"/>
</dbReference>
<protein>
    <submittedName>
        <fullName evidence="3">YdcF family protein</fullName>
    </submittedName>
</protein>
<keyword evidence="1" id="KW-0812">Transmembrane</keyword>
<dbReference type="Pfam" id="PF02698">
    <property type="entry name" value="DUF218"/>
    <property type="match status" value="1"/>
</dbReference>
<keyword evidence="1" id="KW-0472">Membrane</keyword>
<dbReference type="PANTHER" id="PTHR30336:SF20">
    <property type="entry name" value="DUF218 DOMAIN-CONTAINING PROTEIN"/>
    <property type="match status" value="1"/>
</dbReference>
<sequence>MSPEAPPPFLGHDGAITLAAALVVAALTAGLAPLAATLAVLRTARATGTAPPAPPARILVLGHRLEGGAPSSIFVARLARAAELARAAPDARLLLLGGQTSPDAPAEAEVGRDWLAARGIAPGRIGVETRSRHTLENLANHRAAHGPAAGEALVTSRLHMHRALRMARGLGLSPAPVAAEEAFRLDLPGLLTEGFMVHWYVTGRTMARLLRRRAWLARIG</sequence>
<dbReference type="EMBL" id="JAGIYZ010000014">
    <property type="protein sequence ID" value="MBP0465304.1"/>
    <property type="molecule type" value="Genomic_DNA"/>
</dbReference>
<feature type="transmembrane region" description="Helical" evidence="1">
    <location>
        <begin position="15"/>
        <end position="41"/>
    </location>
</feature>
<dbReference type="InterPro" id="IPR051599">
    <property type="entry name" value="Cell_Envelope_Assoc"/>
</dbReference>
<dbReference type="InterPro" id="IPR014729">
    <property type="entry name" value="Rossmann-like_a/b/a_fold"/>
</dbReference>
<feature type="domain" description="DUF218" evidence="2">
    <location>
        <begin position="58"/>
        <end position="185"/>
    </location>
</feature>
<dbReference type="PANTHER" id="PTHR30336">
    <property type="entry name" value="INNER MEMBRANE PROTEIN, PROBABLE PERMEASE"/>
    <property type="match status" value="1"/>
</dbReference>
<evidence type="ECO:0000256" key="1">
    <source>
        <dbReference type="SAM" id="Phobius"/>
    </source>
</evidence>
<dbReference type="CDD" id="cd06259">
    <property type="entry name" value="YdcF-like"/>
    <property type="match status" value="1"/>
</dbReference>
<accession>A0ABS4AVB2</accession>